<feature type="region of interest" description="Disordered" evidence="2">
    <location>
        <begin position="40"/>
        <end position="78"/>
    </location>
</feature>
<dbReference type="Pfam" id="PF24883">
    <property type="entry name" value="NPHP3_N"/>
    <property type="match status" value="1"/>
</dbReference>
<sequence>MVMSTSSDNDSCRTAIDDLLVIGVLNIMGRFHTVKDFLRKKKKPDGGSEGGDRVSSPSETLTTDPSAPASGPAEIPPATTIIAQSPPEQIVLSVPQPVNPPLASPADGPSAQLTSSELVSSPSHDIEPWSRAYEIFQKREPELTADYEKHLAPSQQGDAAASADLSTPESVESIVKRLLEDRENKQWRVSLLGKDIKIREQTERLAKFLLWSDPIVKHAVSSQPYAALAWSGVSLLLPLITSGTTQNEAMLKGFNSIGDIQMYWQICEETYLQSEHRQHYQRLIEPLAKLYSYIIEYQARVICHLSKAQLSRAWENAEGSNDWAGKIREIDELRKDCSGCIVHLNEGEVREHWKCQLQEMQESRTILDEIRRIHEEGGRQIQRNYQDQKERALLQDLASDYEGYKNFNPQKVEGTCKWFFNDARFRKWRDSNTSSLLWVSAGPGCGKSVLSRALIDDCRLSTNVTTSTVCHFFFKDGDESRMYSTNALCAILHQLFTQDPTSSLIRNALPSHKNYGEKLALNFSELWRILIECVMSSDSGEVVCILDALDECNADGRRQLINQLKDFYFKQDKMQSSPSKLKFLITSRPYDDLEASFGKFSGAAAYLRFDGDEKSEQISQEINLVIDARMHDIAGSFPNEDRNIIRASLKGMGHRTYLWLHLTFDIIEQSPCEYGRRTDIEALLSELPSRISEAYEKILGRSKNQTQTEMILRIILAAGRPLNLDEANIALTLALQKPQFASHAALESQLWPRDSFRSVVKNLCGLFVNVYDSKLSLIHQTAREFLINPERQGKWQGRLNMSKSHSTMSQAGLHYLLLPDLATLIQNPPGGQERSFLSYAAAHWPLHYISQEDAIADQSRKDAPIWV</sequence>
<dbReference type="SUPFAM" id="SSF52540">
    <property type="entry name" value="P-loop containing nucleoside triphosphate hydrolases"/>
    <property type="match status" value="1"/>
</dbReference>
<accession>A0A9P5LDS0</accession>
<evidence type="ECO:0000259" key="4">
    <source>
        <dbReference type="Pfam" id="PF22939"/>
    </source>
</evidence>
<evidence type="ECO:0000313" key="7">
    <source>
        <dbReference type="Proteomes" id="UP000722485"/>
    </source>
</evidence>
<feature type="domain" description="NWD NACHT-NTPase N-terminal" evidence="3">
    <location>
        <begin position="129"/>
        <end position="332"/>
    </location>
</feature>
<dbReference type="InterPro" id="IPR031359">
    <property type="entry name" value="NACHT_N"/>
</dbReference>
<dbReference type="Proteomes" id="UP000722485">
    <property type="component" value="Unassembled WGS sequence"/>
</dbReference>
<dbReference type="PANTHER" id="PTHR10039:SF17">
    <property type="entry name" value="FUNGAL STAND N-TERMINAL GOODBYE DOMAIN-CONTAINING PROTEIN-RELATED"/>
    <property type="match status" value="1"/>
</dbReference>
<dbReference type="InterPro" id="IPR054471">
    <property type="entry name" value="GPIID_WHD"/>
</dbReference>
<feature type="domain" description="Nephrocystin 3-like N-terminal" evidence="5">
    <location>
        <begin position="414"/>
        <end position="588"/>
    </location>
</feature>
<keyword evidence="7" id="KW-1185">Reference proteome</keyword>
<evidence type="ECO:0000259" key="5">
    <source>
        <dbReference type="Pfam" id="PF24883"/>
    </source>
</evidence>
<evidence type="ECO:0008006" key="8">
    <source>
        <dbReference type="Google" id="ProtNLM"/>
    </source>
</evidence>
<feature type="compositionally biased region" description="Polar residues" evidence="2">
    <location>
        <begin position="55"/>
        <end position="65"/>
    </location>
</feature>
<organism evidence="6 7">
    <name type="scientific">Cylindrodendrum hubeiense</name>
    <dbReference type="NCBI Taxonomy" id="595255"/>
    <lineage>
        <taxon>Eukaryota</taxon>
        <taxon>Fungi</taxon>
        <taxon>Dikarya</taxon>
        <taxon>Ascomycota</taxon>
        <taxon>Pezizomycotina</taxon>
        <taxon>Sordariomycetes</taxon>
        <taxon>Hypocreomycetidae</taxon>
        <taxon>Hypocreales</taxon>
        <taxon>Nectriaceae</taxon>
        <taxon>Cylindrodendrum</taxon>
    </lineage>
</organism>
<evidence type="ECO:0000256" key="1">
    <source>
        <dbReference type="ARBA" id="ARBA00022737"/>
    </source>
</evidence>
<keyword evidence="1" id="KW-0677">Repeat</keyword>
<feature type="compositionally biased region" description="Polar residues" evidence="2">
    <location>
        <begin position="111"/>
        <end position="122"/>
    </location>
</feature>
<dbReference type="Gene3D" id="3.40.50.300">
    <property type="entry name" value="P-loop containing nucleotide triphosphate hydrolases"/>
    <property type="match status" value="1"/>
</dbReference>
<evidence type="ECO:0000313" key="6">
    <source>
        <dbReference type="EMBL" id="KAF7547245.1"/>
    </source>
</evidence>
<name>A0A9P5LDS0_9HYPO</name>
<evidence type="ECO:0000259" key="3">
    <source>
        <dbReference type="Pfam" id="PF17100"/>
    </source>
</evidence>
<gene>
    <name evidence="6" type="ORF">G7Z17_g7857</name>
</gene>
<comment type="caution">
    <text evidence="6">The sequence shown here is derived from an EMBL/GenBank/DDBJ whole genome shotgun (WGS) entry which is preliminary data.</text>
</comment>
<dbReference type="InterPro" id="IPR056884">
    <property type="entry name" value="NPHP3-like_N"/>
</dbReference>
<feature type="region of interest" description="Disordered" evidence="2">
    <location>
        <begin position="92"/>
        <end position="122"/>
    </location>
</feature>
<dbReference type="Pfam" id="PF17100">
    <property type="entry name" value="NACHT_N"/>
    <property type="match status" value="1"/>
</dbReference>
<proteinExistence type="predicted"/>
<reference evidence="6" key="1">
    <citation type="submission" date="2020-03" db="EMBL/GenBank/DDBJ databases">
        <title>Draft Genome Sequence of Cylindrodendrum hubeiense.</title>
        <authorList>
            <person name="Buettner E."/>
            <person name="Kellner H."/>
        </authorList>
    </citation>
    <scope>NUCLEOTIDE SEQUENCE</scope>
    <source>
        <strain evidence="6">IHI 201604</strain>
    </source>
</reference>
<evidence type="ECO:0000256" key="2">
    <source>
        <dbReference type="SAM" id="MobiDB-lite"/>
    </source>
</evidence>
<feature type="domain" description="GPI inositol-deacylase winged helix" evidence="4">
    <location>
        <begin position="696"/>
        <end position="793"/>
    </location>
</feature>
<dbReference type="PANTHER" id="PTHR10039">
    <property type="entry name" value="AMELOGENIN"/>
    <property type="match status" value="1"/>
</dbReference>
<dbReference type="OrthoDB" id="163438at2759"/>
<dbReference type="AlphaFoldDB" id="A0A9P5LDS0"/>
<protein>
    <recommendedName>
        <fullName evidence="8">NWD NACHT-NTPase N-terminal domain-containing protein</fullName>
    </recommendedName>
</protein>
<dbReference type="EMBL" id="JAANBB010000184">
    <property type="protein sequence ID" value="KAF7547245.1"/>
    <property type="molecule type" value="Genomic_DNA"/>
</dbReference>
<dbReference type="InterPro" id="IPR027417">
    <property type="entry name" value="P-loop_NTPase"/>
</dbReference>
<dbReference type="Pfam" id="PF22939">
    <property type="entry name" value="WHD_GPIID"/>
    <property type="match status" value="1"/>
</dbReference>